<feature type="compositionally biased region" description="Low complexity" evidence="10">
    <location>
        <begin position="917"/>
        <end position="930"/>
    </location>
</feature>
<protein>
    <submittedName>
        <fullName evidence="13">Protein transport protein Sec31A</fullName>
    </submittedName>
</protein>
<dbReference type="InterPro" id="IPR036322">
    <property type="entry name" value="WD40_repeat_dom_sf"/>
</dbReference>
<feature type="region of interest" description="Disordered" evidence="10">
    <location>
        <begin position="911"/>
        <end position="930"/>
    </location>
</feature>
<feature type="domain" description="Sec16 Sec23-binding" evidence="11">
    <location>
        <begin position="486"/>
        <end position="614"/>
    </location>
</feature>
<dbReference type="Pfam" id="PF00400">
    <property type="entry name" value="WD40"/>
    <property type="match status" value="2"/>
</dbReference>
<evidence type="ECO:0000256" key="6">
    <source>
        <dbReference type="ARBA" id="ARBA00022824"/>
    </source>
</evidence>
<dbReference type="InterPro" id="IPR024298">
    <property type="entry name" value="Sec16_Sec23-bd"/>
</dbReference>
<keyword evidence="3" id="KW-0813">Transport</keyword>
<dbReference type="GO" id="GO:0090110">
    <property type="term" value="P:COPII-coated vesicle cargo loading"/>
    <property type="evidence" value="ECO:0007669"/>
    <property type="project" value="TreeGrafter"/>
</dbReference>
<dbReference type="SUPFAM" id="SSF50978">
    <property type="entry name" value="WD40 repeat-like"/>
    <property type="match status" value="1"/>
</dbReference>
<dbReference type="GO" id="GO:0015031">
    <property type="term" value="P:protein transport"/>
    <property type="evidence" value="ECO:0007669"/>
    <property type="project" value="UniProtKB-KW"/>
</dbReference>
<evidence type="ECO:0000256" key="3">
    <source>
        <dbReference type="ARBA" id="ARBA00022448"/>
    </source>
</evidence>
<feature type="compositionally biased region" description="Polar residues" evidence="10">
    <location>
        <begin position="710"/>
        <end position="730"/>
    </location>
</feature>
<dbReference type="PROSITE" id="PS50294">
    <property type="entry name" value="WD_REPEATS_REGION"/>
    <property type="match status" value="1"/>
</dbReference>
<evidence type="ECO:0000313" key="13">
    <source>
        <dbReference type="RefSeq" id="XP_003744571.3"/>
    </source>
</evidence>
<dbReference type="GO" id="GO:0007029">
    <property type="term" value="P:endoplasmic reticulum organization"/>
    <property type="evidence" value="ECO:0007669"/>
    <property type="project" value="TreeGrafter"/>
</dbReference>
<sequence length="1072" mass="117117">MKVKSLSRTANSCWSPEEVQSGIYLAAGTTAQQVDASFSTSSQLEILALDVASPEKEFKPVVVTQCDHRFHKIVWGALGIQQSTAPLGIICGGTENGTVQIFDAQRLVNNENALLSAYKNHSGPVHALDFNPFQHNLLASGSRESEIYIWDLSSTTAQPYSPGASSQPLEDVVSLAWNRQVQHILASTMASRCVVWDLRKSEPIIRVADSSSRFRCKAVAWNPQVATQLCLASEDDTCPWLQIWDLRYASSPVKTLEKHSKGVLSINWNPKDQDMLVSCGKGSSVCIWNPNGAQGSELISELTSTSEWNFEVQWCPRNPALVSLGSFTGEVAVYSVIGGEQSGAGDVLRKAPSWLSGGVGAQFGSTISFQFGGKLVSFSKELGAKVDVSQVVTDDTLLSRVTCMEDALFKQQAESKFWQLRFEGSDPDLWRILNALQGPDPVTEIQKLLGYSSSMNEKEEDDLSNAFDNSVSMNGVCKDSTSASRIANVLIAGEVNQAAELCLKTRRFAEALFLADYAQNPVLKENVRKEFLNANRGDSMCRLVACVSSGLWEELTELAPLDEWKSTLAAVVGHVRDSQRAHNLCSAVGDKLFKESKFEAAAMSYAIARDLVKLSESYLAIHGKPETNEALQSYMEIMTAAKVVSGLQQLPKGISNFVGDYVSLLAEQGCLGVSLHYLNDLDTSDAKLAQLRDRILQSQGLTTSQQSPQHNQYSKQNLQRSRTLSSSSYDAGRSTIQPVASLFQNQPTSDYNSNIPSFPPVQESPLAAKDAPSRPMSRTGKYHALVDPSIQNSGPGYGFNSSYASQAYQDPYANKSQYQPYPSQPATPAYGASPVSNTFGFATPAAPASPTIAAANLPAGNDYTRDERYSAPGWNDPPPIRRSSKPIVTPSAIPESMHLMTPLPAAPVPAPENSFYSSSARPSQQQSFQQVQQFEPLQPAVQQYVPAPPAHKQPPPPVEKGPIPTEYEHLFNTFERLRLACHGVQNVTVQKKMDDVQKKLEHLGDKLRQYALSDTTVQSLQLIVDAITRQDYNHALQVFGYVAQTSNMSETSAFLPGIKTLLAIAHQNQVFT</sequence>
<evidence type="ECO:0000256" key="10">
    <source>
        <dbReference type="SAM" id="MobiDB-lite"/>
    </source>
</evidence>
<feature type="repeat" description="WD" evidence="9">
    <location>
        <begin position="256"/>
        <end position="289"/>
    </location>
</feature>
<dbReference type="RefSeq" id="XP_003744571.3">
    <property type="nucleotide sequence ID" value="XM_003744523.3"/>
</dbReference>
<evidence type="ECO:0000256" key="1">
    <source>
        <dbReference type="ARBA" id="ARBA00004240"/>
    </source>
</evidence>
<dbReference type="SMART" id="SM00320">
    <property type="entry name" value="WD40"/>
    <property type="match status" value="5"/>
</dbReference>
<keyword evidence="12" id="KW-1185">Reference proteome</keyword>
<dbReference type="InterPro" id="IPR015943">
    <property type="entry name" value="WD40/YVTN_repeat-like_dom_sf"/>
</dbReference>
<dbReference type="Gene3D" id="2.130.10.10">
    <property type="entry name" value="YVTN repeat-like/Quinoprotein amine dehydrogenase"/>
    <property type="match status" value="1"/>
</dbReference>
<dbReference type="GO" id="GO:0030127">
    <property type="term" value="C:COPII vesicle coat"/>
    <property type="evidence" value="ECO:0007669"/>
    <property type="project" value="TreeGrafter"/>
</dbReference>
<evidence type="ECO:0000256" key="2">
    <source>
        <dbReference type="ARBA" id="ARBA00009358"/>
    </source>
</evidence>
<dbReference type="AlphaFoldDB" id="A0AAJ6VYK9"/>
<keyword evidence="5" id="KW-0677">Repeat</keyword>
<dbReference type="GO" id="GO:0070971">
    <property type="term" value="C:endoplasmic reticulum exit site"/>
    <property type="evidence" value="ECO:0007669"/>
    <property type="project" value="TreeGrafter"/>
</dbReference>
<feature type="repeat" description="WD" evidence="9">
    <location>
        <begin position="118"/>
        <end position="160"/>
    </location>
</feature>
<evidence type="ECO:0000256" key="8">
    <source>
        <dbReference type="ARBA" id="ARBA00022927"/>
    </source>
</evidence>
<evidence type="ECO:0000259" key="11">
    <source>
        <dbReference type="Pfam" id="PF12931"/>
    </source>
</evidence>
<dbReference type="GeneID" id="100898213"/>
<name>A0AAJ6VYK9_9ACAR</name>
<dbReference type="InterPro" id="IPR001680">
    <property type="entry name" value="WD40_rpt"/>
</dbReference>
<dbReference type="Gene3D" id="1.25.40.1030">
    <property type="match status" value="1"/>
</dbReference>
<feature type="compositionally biased region" description="Low complexity" evidence="10">
    <location>
        <begin position="700"/>
        <end position="709"/>
    </location>
</feature>
<keyword evidence="6" id="KW-0256">Endoplasmic reticulum</keyword>
<evidence type="ECO:0000256" key="7">
    <source>
        <dbReference type="ARBA" id="ARBA00022892"/>
    </source>
</evidence>
<organism evidence="12 13">
    <name type="scientific">Galendromus occidentalis</name>
    <name type="common">western predatory mite</name>
    <dbReference type="NCBI Taxonomy" id="34638"/>
    <lineage>
        <taxon>Eukaryota</taxon>
        <taxon>Metazoa</taxon>
        <taxon>Ecdysozoa</taxon>
        <taxon>Arthropoda</taxon>
        <taxon>Chelicerata</taxon>
        <taxon>Arachnida</taxon>
        <taxon>Acari</taxon>
        <taxon>Parasitiformes</taxon>
        <taxon>Mesostigmata</taxon>
        <taxon>Gamasina</taxon>
        <taxon>Phytoseioidea</taxon>
        <taxon>Phytoseiidae</taxon>
        <taxon>Typhlodrominae</taxon>
        <taxon>Galendromus</taxon>
    </lineage>
</organism>
<dbReference type="InterPro" id="IPR040251">
    <property type="entry name" value="SEC31-like"/>
</dbReference>
<feature type="region of interest" description="Disordered" evidence="10">
    <location>
        <begin position="745"/>
        <end position="778"/>
    </location>
</feature>
<dbReference type="CTD" id="35877"/>
<feature type="compositionally biased region" description="Polar residues" evidence="10">
    <location>
        <begin position="745"/>
        <end position="756"/>
    </location>
</feature>
<dbReference type="Pfam" id="PF12931">
    <property type="entry name" value="TPR_Sec16"/>
    <property type="match status" value="1"/>
</dbReference>
<dbReference type="KEGG" id="goe:100898213"/>
<evidence type="ECO:0000256" key="5">
    <source>
        <dbReference type="ARBA" id="ARBA00022737"/>
    </source>
</evidence>
<dbReference type="PANTHER" id="PTHR13923">
    <property type="entry name" value="SEC31-RELATED PROTEIN"/>
    <property type="match status" value="1"/>
</dbReference>
<reference evidence="13" key="1">
    <citation type="submission" date="2025-08" db="UniProtKB">
        <authorList>
            <consortium name="RefSeq"/>
        </authorList>
    </citation>
    <scope>IDENTIFICATION</scope>
</reference>
<evidence type="ECO:0000256" key="4">
    <source>
        <dbReference type="ARBA" id="ARBA00022574"/>
    </source>
</evidence>
<comment type="subcellular location">
    <subcellularLocation>
        <location evidence="1">Endoplasmic reticulum</location>
    </subcellularLocation>
</comment>
<dbReference type="PROSITE" id="PS50082">
    <property type="entry name" value="WD_REPEATS_2"/>
    <property type="match status" value="2"/>
</dbReference>
<keyword evidence="4 9" id="KW-0853">WD repeat</keyword>
<dbReference type="Proteomes" id="UP000694867">
    <property type="component" value="Unplaced"/>
</dbReference>
<gene>
    <name evidence="13" type="primary">LOC100898213</name>
</gene>
<comment type="similarity">
    <text evidence="2">Belongs to the WD repeat SEC31 family.</text>
</comment>
<accession>A0AAJ6VYK9</accession>
<dbReference type="Gene3D" id="1.20.940.10">
    <property type="entry name" value="Functional domain of the splicing factor Prp18"/>
    <property type="match status" value="1"/>
</dbReference>
<keyword evidence="7" id="KW-0931">ER-Golgi transport</keyword>
<feature type="region of interest" description="Disordered" evidence="10">
    <location>
        <begin position="700"/>
        <end position="730"/>
    </location>
</feature>
<evidence type="ECO:0000256" key="9">
    <source>
        <dbReference type="PROSITE-ProRule" id="PRU00221"/>
    </source>
</evidence>
<dbReference type="PANTHER" id="PTHR13923:SF11">
    <property type="entry name" value="SECRETORY 31, ISOFORM D"/>
    <property type="match status" value="1"/>
</dbReference>
<keyword evidence="8" id="KW-0653">Protein transport</keyword>
<proteinExistence type="inferred from homology"/>
<dbReference type="GO" id="GO:0005198">
    <property type="term" value="F:structural molecule activity"/>
    <property type="evidence" value="ECO:0007669"/>
    <property type="project" value="TreeGrafter"/>
</dbReference>
<evidence type="ECO:0000313" key="12">
    <source>
        <dbReference type="Proteomes" id="UP000694867"/>
    </source>
</evidence>